<dbReference type="CDD" id="cd10795">
    <property type="entry name" value="GH57N_MJA1_like"/>
    <property type="match status" value="1"/>
</dbReference>
<dbReference type="SUPFAM" id="SSF88713">
    <property type="entry name" value="Glycoside hydrolase/deacetylase"/>
    <property type="match status" value="1"/>
</dbReference>
<comment type="similarity">
    <text evidence="1">Belongs to the glycosyl hydrolase 57 family.</text>
</comment>
<feature type="domain" description="Glycoside hydrolase family 57 N-terminal" evidence="3">
    <location>
        <begin position="6"/>
        <end position="298"/>
    </location>
</feature>
<evidence type="ECO:0000313" key="4">
    <source>
        <dbReference type="EMBL" id="RYC74400.1"/>
    </source>
</evidence>
<evidence type="ECO:0000313" key="5">
    <source>
        <dbReference type="Proteomes" id="UP001191019"/>
    </source>
</evidence>
<dbReference type="InterPro" id="IPR004300">
    <property type="entry name" value="Glyco_hydro_57_N"/>
</dbReference>
<keyword evidence="2" id="KW-0119">Carbohydrate metabolism</keyword>
<reference evidence="4 5" key="1">
    <citation type="journal article" date="2018" name="bioRxiv">
        <title>Evidence of independent acquisition and adaption of ultra-small bacteria to human hosts across the highly diverse yet reduced genomes of the phylum Saccharibacteria.</title>
        <authorList>
            <person name="McLean J.S."/>
            <person name="Bor B."/>
            <person name="To T.T."/>
            <person name="Liu Q."/>
            <person name="Kearns K.A."/>
            <person name="Solden L.M."/>
            <person name="Wrighton K.C."/>
            <person name="He X."/>
            <person name="Shi W."/>
        </authorList>
    </citation>
    <scope>NUCLEOTIDE SEQUENCE [LARGE SCALE GENOMIC DNA]</scope>
    <source>
        <strain evidence="4 5">TM7_G3_2_Rum_HOT_351B</strain>
    </source>
</reference>
<accession>A0ABY0FKX0</accession>
<dbReference type="Proteomes" id="UP001191019">
    <property type="component" value="Unassembled WGS sequence"/>
</dbReference>
<dbReference type="EMBL" id="PRLM01000006">
    <property type="protein sequence ID" value="RYC74400.1"/>
    <property type="molecule type" value="Genomic_DNA"/>
</dbReference>
<comment type="caution">
    <text evidence="4">The sequence shown here is derived from an EMBL/GenBank/DDBJ whole genome shotgun (WGS) entry which is preliminary data.</text>
</comment>
<proteinExistence type="inferred from homology"/>
<dbReference type="PANTHER" id="PTHR36306">
    <property type="entry name" value="ALPHA-AMYLASE-RELATED-RELATED"/>
    <property type="match status" value="1"/>
</dbReference>
<name>A0ABY0FKX0_9BACT</name>
<dbReference type="RefSeq" id="WP_129735149.1">
    <property type="nucleotide sequence ID" value="NZ_PRLM01000006.1"/>
</dbReference>
<keyword evidence="5" id="KW-1185">Reference proteome</keyword>
<gene>
    <name evidence="4" type="ORF">G3RUM_00553</name>
</gene>
<protein>
    <recommendedName>
        <fullName evidence="3">Glycoside hydrolase family 57 N-terminal domain-containing protein</fullName>
    </recommendedName>
</protein>
<dbReference type="Gene3D" id="3.20.110.20">
    <property type="match status" value="1"/>
</dbReference>
<reference evidence="4 5" key="2">
    <citation type="journal article" date="2020" name="Cell Rep.">
        <title>Acquisition and Adaptation of Ultra-small Parasitic Reduced Genome Bacteria to Mammalian Hosts.</title>
        <authorList>
            <person name="McLean J.S."/>
            <person name="Bor B."/>
            <person name="Kerns K.A."/>
            <person name="Liu Q."/>
            <person name="To T.T."/>
            <person name="Solden L."/>
            <person name="Hendrickson E.L."/>
            <person name="Wrighton K."/>
            <person name="Shi W."/>
            <person name="He X."/>
        </authorList>
    </citation>
    <scope>NUCLEOTIDE SEQUENCE [LARGE SCALE GENOMIC DNA]</scope>
    <source>
        <strain evidence="4 5">TM7_G3_2_Rum_HOT_351B</strain>
    </source>
</reference>
<dbReference type="PANTHER" id="PTHR36306:SF1">
    <property type="entry name" value="ALPHA-AMYLASE-RELATED"/>
    <property type="match status" value="1"/>
</dbReference>
<evidence type="ECO:0000259" key="3">
    <source>
        <dbReference type="Pfam" id="PF03065"/>
    </source>
</evidence>
<evidence type="ECO:0000256" key="1">
    <source>
        <dbReference type="ARBA" id="ARBA00006821"/>
    </source>
</evidence>
<dbReference type="Pfam" id="PF03065">
    <property type="entry name" value="Glyco_hydro_57"/>
    <property type="match status" value="1"/>
</dbReference>
<organism evidence="4 5">
    <name type="scientific">Candidatus Nanosyncoccus alces</name>
    <dbReference type="NCBI Taxonomy" id="2171997"/>
    <lineage>
        <taxon>Bacteria</taxon>
        <taxon>Candidatus Saccharimonadota</taxon>
        <taxon>Candidatus Nanosyncoccalia</taxon>
        <taxon>Candidatus Nanosyncoccales</taxon>
        <taxon>Candidatus Nanosyncoccaceae</taxon>
        <taxon>Candidatus Nanosyncoccus</taxon>
    </lineage>
</organism>
<sequence>MRAICLYLHIHQPVRYREYSIFDVSNDSNYFNDSYDGRQSNERIFRKVANKSYRPMLDLLENNMQKYPGFKVSFSITGTWLDQAEKWAPELIAQIRRMVNRGQAEIVGETYYHSLAFFYNLDEFNDQVEQHAHKIKATFGVTPQVFRNTEFAYNDSLAHWAEEKGYKGILAEGWDKILGWRSPNYVYRPTGCQNLKLLLKNYRLSDDIAFRFSNRNWSEWPLTVPKYKNWLEMDCLRGNLINLFMDFETFGEHQWQDTGIFDFMNTLIPDWLAEYENKFVTVSEACELMPAADEISMPETITWADTERDLSAWLSNSMQTSAMDDLYAMREQILATKDAGLINDWRYMTTSDHPYSMCTKYWNDGDVHAYFSAYASPYESFMYFENVLRDLDYRLSKYS</sequence>
<dbReference type="InterPro" id="IPR011330">
    <property type="entry name" value="Glyco_hydro/deAcase_b/a-brl"/>
</dbReference>
<dbReference type="InterPro" id="IPR052046">
    <property type="entry name" value="GH57_Enzymes"/>
</dbReference>
<evidence type="ECO:0000256" key="2">
    <source>
        <dbReference type="ARBA" id="ARBA00023277"/>
    </source>
</evidence>